<dbReference type="EMBL" id="AYYI01000106">
    <property type="protein sequence ID" value="KRM92793.1"/>
    <property type="molecule type" value="Genomic_DNA"/>
</dbReference>
<dbReference type="NCBIfam" id="NF047360">
    <property type="entry name" value="tail_chap_PVL"/>
    <property type="match status" value="1"/>
</dbReference>
<reference evidence="1 2" key="1">
    <citation type="journal article" date="2015" name="Genome Announc.">
        <title>Expanding the biotechnology potential of lactobacilli through comparative genomics of 213 strains and associated genera.</title>
        <authorList>
            <person name="Sun Z."/>
            <person name="Harris H.M."/>
            <person name="McCann A."/>
            <person name="Guo C."/>
            <person name="Argimon S."/>
            <person name="Zhang W."/>
            <person name="Yang X."/>
            <person name="Jeffery I.B."/>
            <person name="Cooney J.C."/>
            <person name="Kagawa T.F."/>
            <person name="Liu W."/>
            <person name="Song Y."/>
            <person name="Salvetti E."/>
            <person name="Wrobel A."/>
            <person name="Rasinkangas P."/>
            <person name="Parkhill J."/>
            <person name="Rea M.C."/>
            <person name="O'Sullivan O."/>
            <person name="Ritari J."/>
            <person name="Douillard F.P."/>
            <person name="Paul Ross R."/>
            <person name="Yang R."/>
            <person name="Briner A.E."/>
            <person name="Felis G.E."/>
            <person name="de Vos W.M."/>
            <person name="Barrangou R."/>
            <person name="Klaenhammer T.R."/>
            <person name="Caufield P.W."/>
            <person name="Cui Y."/>
            <person name="Zhang H."/>
            <person name="O'Toole P.W."/>
        </authorList>
    </citation>
    <scope>NUCLEOTIDE SEQUENCE [LARGE SCALE GENOMIC DNA]</scope>
    <source>
        <strain evidence="1 2">DSM 20253</strain>
    </source>
</reference>
<dbReference type="STRING" id="1423796.FC24_GL000963"/>
<evidence type="ECO:0008006" key="3">
    <source>
        <dbReference type="Google" id="ProtNLM"/>
    </source>
</evidence>
<dbReference type="Proteomes" id="UP000051638">
    <property type="component" value="Unassembled WGS sequence"/>
</dbReference>
<accession>A0A0R2CXS5</accession>
<sequence length="121" mass="13979">MMTKRNFIKLIKIDDKGKAKLTKEGKAQYDTFITPTQIPFRKIYDAADLMDGSSSGKESSRESMDQMLDMVVDIYDHQFTKDDLLDRLHAPDAVEELTQQIEFIAQGQMDDERKKELAKMI</sequence>
<dbReference type="AlphaFoldDB" id="A0A0R2CXS5"/>
<protein>
    <recommendedName>
        <fullName evidence="3">Phage protein</fullName>
    </recommendedName>
</protein>
<keyword evidence="2" id="KW-1185">Reference proteome</keyword>
<evidence type="ECO:0000313" key="1">
    <source>
        <dbReference type="EMBL" id="KRM92793.1"/>
    </source>
</evidence>
<evidence type="ECO:0000313" key="2">
    <source>
        <dbReference type="Proteomes" id="UP000051638"/>
    </source>
</evidence>
<organism evidence="1 2">
    <name type="scientific">Loigolactobacillus rennini DSM 20253</name>
    <dbReference type="NCBI Taxonomy" id="1423796"/>
    <lineage>
        <taxon>Bacteria</taxon>
        <taxon>Bacillati</taxon>
        <taxon>Bacillota</taxon>
        <taxon>Bacilli</taxon>
        <taxon>Lactobacillales</taxon>
        <taxon>Lactobacillaceae</taxon>
        <taxon>Loigolactobacillus</taxon>
    </lineage>
</organism>
<comment type="caution">
    <text evidence="1">The sequence shown here is derived from an EMBL/GenBank/DDBJ whole genome shotgun (WGS) entry which is preliminary data.</text>
</comment>
<dbReference type="Pfam" id="PF23857">
    <property type="entry name" value="Phage_TAC_19"/>
    <property type="match status" value="1"/>
</dbReference>
<dbReference type="InterPro" id="IPR057006">
    <property type="entry name" value="Phage_TAC_19"/>
</dbReference>
<gene>
    <name evidence="1" type="ORF">FC24_GL000963</name>
</gene>
<proteinExistence type="predicted"/>
<dbReference type="PATRIC" id="fig|1423796.3.peg.985"/>
<name>A0A0R2CXS5_9LACO</name>